<dbReference type="InterPro" id="IPR020846">
    <property type="entry name" value="MFS_dom"/>
</dbReference>
<keyword evidence="3 6" id="KW-0812">Transmembrane</keyword>
<evidence type="ECO:0000256" key="3">
    <source>
        <dbReference type="ARBA" id="ARBA00022692"/>
    </source>
</evidence>
<feature type="transmembrane region" description="Helical" evidence="6">
    <location>
        <begin position="215"/>
        <end position="236"/>
    </location>
</feature>
<name>X0TUL8_9ZZZZ</name>
<dbReference type="PROSITE" id="PS50850">
    <property type="entry name" value="MFS"/>
    <property type="match status" value="1"/>
</dbReference>
<accession>X0TUL8</accession>
<dbReference type="EMBL" id="BARS01010782">
    <property type="protein sequence ID" value="GAF97283.1"/>
    <property type="molecule type" value="Genomic_DNA"/>
</dbReference>
<feature type="non-terminal residue" evidence="8">
    <location>
        <position position="1"/>
    </location>
</feature>
<feature type="transmembrane region" description="Helical" evidence="6">
    <location>
        <begin position="80"/>
        <end position="102"/>
    </location>
</feature>
<keyword evidence="2" id="KW-1003">Cell membrane</keyword>
<dbReference type="GO" id="GO:0022857">
    <property type="term" value="F:transmembrane transporter activity"/>
    <property type="evidence" value="ECO:0007669"/>
    <property type="project" value="InterPro"/>
</dbReference>
<comment type="subcellular location">
    <subcellularLocation>
        <location evidence="1">Cell membrane</location>
        <topology evidence="1">Multi-pass membrane protein</topology>
    </subcellularLocation>
</comment>
<sequence length="275" mass="29933">TGTFGNIMATTPLVMLVEQIGWRQSFQLIAAINLALVLTLYIVVRDRPPHTISNSSSLEPSINFKQAFFNLAMLLKERDYWIISATSFVRYGTFAALQALWAGPFLMEVMGYSAVKAGNMILSMTVGIIIGSPFWGALSDRIFKTRKWIIVCCLGTVAGIALGLMLITSDSNLVVVGGAFFAFGFFSSAGLLMYPHIKELMPTEMAGAAMTGVNFFNMMGPAIFLQGLGMMMQALYPEASRGPAAFDAAFLVCMLSLLMAGGLYTFTKDKERNKA</sequence>
<dbReference type="PANTHER" id="PTHR43124:SF3">
    <property type="entry name" value="CHLORAMPHENICOL EFFLUX PUMP RV0191"/>
    <property type="match status" value="1"/>
</dbReference>
<dbReference type="Pfam" id="PF07690">
    <property type="entry name" value="MFS_1"/>
    <property type="match status" value="1"/>
</dbReference>
<feature type="transmembrane region" description="Helical" evidence="6">
    <location>
        <begin position="25"/>
        <end position="44"/>
    </location>
</feature>
<dbReference type="CDD" id="cd06174">
    <property type="entry name" value="MFS"/>
    <property type="match status" value="1"/>
</dbReference>
<dbReference type="InterPro" id="IPR050189">
    <property type="entry name" value="MFS_Efflux_Transporters"/>
</dbReference>
<keyword evidence="5 6" id="KW-0472">Membrane</keyword>
<dbReference type="AlphaFoldDB" id="X0TUL8"/>
<dbReference type="SUPFAM" id="SSF103473">
    <property type="entry name" value="MFS general substrate transporter"/>
    <property type="match status" value="1"/>
</dbReference>
<evidence type="ECO:0000259" key="7">
    <source>
        <dbReference type="PROSITE" id="PS50850"/>
    </source>
</evidence>
<evidence type="ECO:0000256" key="1">
    <source>
        <dbReference type="ARBA" id="ARBA00004651"/>
    </source>
</evidence>
<comment type="caution">
    <text evidence="8">The sequence shown here is derived from an EMBL/GenBank/DDBJ whole genome shotgun (WGS) entry which is preliminary data.</text>
</comment>
<evidence type="ECO:0000256" key="4">
    <source>
        <dbReference type="ARBA" id="ARBA00022989"/>
    </source>
</evidence>
<feature type="domain" description="Major facilitator superfamily (MFS) profile" evidence="7">
    <location>
        <begin position="1"/>
        <end position="272"/>
    </location>
</feature>
<dbReference type="InterPro" id="IPR011701">
    <property type="entry name" value="MFS"/>
</dbReference>
<evidence type="ECO:0000256" key="6">
    <source>
        <dbReference type="SAM" id="Phobius"/>
    </source>
</evidence>
<dbReference type="PANTHER" id="PTHR43124">
    <property type="entry name" value="PURINE EFFLUX PUMP PBUE"/>
    <property type="match status" value="1"/>
</dbReference>
<reference evidence="8" key="1">
    <citation type="journal article" date="2014" name="Front. Microbiol.">
        <title>High frequency of phylogenetically diverse reductive dehalogenase-homologous genes in deep subseafloor sedimentary metagenomes.</title>
        <authorList>
            <person name="Kawai M."/>
            <person name="Futagami T."/>
            <person name="Toyoda A."/>
            <person name="Takaki Y."/>
            <person name="Nishi S."/>
            <person name="Hori S."/>
            <person name="Arai W."/>
            <person name="Tsubouchi T."/>
            <person name="Morono Y."/>
            <person name="Uchiyama I."/>
            <person name="Ito T."/>
            <person name="Fujiyama A."/>
            <person name="Inagaki F."/>
            <person name="Takami H."/>
        </authorList>
    </citation>
    <scope>NUCLEOTIDE SEQUENCE</scope>
    <source>
        <strain evidence="8">Expedition CK06-06</strain>
    </source>
</reference>
<dbReference type="GO" id="GO:0005886">
    <property type="term" value="C:plasma membrane"/>
    <property type="evidence" value="ECO:0007669"/>
    <property type="project" value="UniProtKB-SubCell"/>
</dbReference>
<proteinExistence type="predicted"/>
<feature type="transmembrane region" description="Helical" evidence="6">
    <location>
        <begin position="173"/>
        <end position="194"/>
    </location>
</feature>
<keyword evidence="4 6" id="KW-1133">Transmembrane helix</keyword>
<organism evidence="8">
    <name type="scientific">marine sediment metagenome</name>
    <dbReference type="NCBI Taxonomy" id="412755"/>
    <lineage>
        <taxon>unclassified sequences</taxon>
        <taxon>metagenomes</taxon>
        <taxon>ecological metagenomes</taxon>
    </lineage>
</organism>
<evidence type="ECO:0000256" key="2">
    <source>
        <dbReference type="ARBA" id="ARBA00022475"/>
    </source>
</evidence>
<feature type="transmembrane region" description="Helical" evidence="6">
    <location>
        <begin position="148"/>
        <end position="167"/>
    </location>
</feature>
<feature type="transmembrane region" description="Helical" evidence="6">
    <location>
        <begin position="114"/>
        <end position="136"/>
    </location>
</feature>
<evidence type="ECO:0000313" key="8">
    <source>
        <dbReference type="EMBL" id="GAF97283.1"/>
    </source>
</evidence>
<protein>
    <recommendedName>
        <fullName evidence="7">Major facilitator superfamily (MFS) profile domain-containing protein</fullName>
    </recommendedName>
</protein>
<dbReference type="InterPro" id="IPR036259">
    <property type="entry name" value="MFS_trans_sf"/>
</dbReference>
<gene>
    <name evidence="8" type="ORF">S01H1_19855</name>
</gene>
<dbReference type="Gene3D" id="1.20.1250.20">
    <property type="entry name" value="MFS general substrate transporter like domains"/>
    <property type="match status" value="1"/>
</dbReference>
<feature type="transmembrane region" description="Helical" evidence="6">
    <location>
        <begin position="248"/>
        <end position="266"/>
    </location>
</feature>
<evidence type="ECO:0000256" key="5">
    <source>
        <dbReference type="ARBA" id="ARBA00023136"/>
    </source>
</evidence>